<evidence type="ECO:0000313" key="2">
    <source>
        <dbReference type="Proteomes" id="UP001165366"/>
    </source>
</evidence>
<accession>A0ABS9KCB0</accession>
<reference evidence="1" key="2">
    <citation type="submission" date="2024-05" db="EMBL/GenBank/DDBJ databases">
        <title>Rhodohalobacter halophilus gen. nov., sp. nov., a moderately halophilic member of the family Balneolaceae.</title>
        <authorList>
            <person name="Xia J."/>
        </authorList>
    </citation>
    <scope>NUCLEOTIDE SEQUENCE</scope>
    <source>
        <strain evidence="1">WB101</strain>
    </source>
</reference>
<dbReference type="EMBL" id="JAKLWS010000007">
    <property type="protein sequence ID" value="MCG2588468.1"/>
    <property type="molecule type" value="Genomic_DNA"/>
</dbReference>
<gene>
    <name evidence="1" type="ORF">L6773_07830</name>
</gene>
<dbReference type="RefSeq" id="WP_237853310.1">
    <property type="nucleotide sequence ID" value="NZ_JAKLWS010000007.1"/>
</dbReference>
<keyword evidence="2" id="KW-1185">Reference proteome</keyword>
<evidence type="ECO:0000313" key="1">
    <source>
        <dbReference type="EMBL" id="MCG2588468.1"/>
    </source>
</evidence>
<proteinExistence type="predicted"/>
<organism evidence="1 2">
    <name type="scientific">Rhodohalobacter sulfatireducens</name>
    <dbReference type="NCBI Taxonomy" id="2911366"/>
    <lineage>
        <taxon>Bacteria</taxon>
        <taxon>Pseudomonadati</taxon>
        <taxon>Balneolota</taxon>
        <taxon>Balneolia</taxon>
        <taxon>Balneolales</taxon>
        <taxon>Balneolaceae</taxon>
        <taxon>Rhodohalobacter</taxon>
    </lineage>
</organism>
<reference evidence="1" key="1">
    <citation type="submission" date="2022-01" db="EMBL/GenBank/DDBJ databases">
        <authorList>
            <person name="Wang Y."/>
        </authorList>
    </citation>
    <scope>NUCLEOTIDE SEQUENCE</scope>
    <source>
        <strain evidence="1">WB101</strain>
    </source>
</reference>
<dbReference type="Proteomes" id="UP001165366">
    <property type="component" value="Unassembled WGS sequence"/>
</dbReference>
<name>A0ABS9KCB0_9BACT</name>
<protein>
    <submittedName>
        <fullName evidence="1">Uncharacterized protein</fullName>
    </submittedName>
</protein>
<sequence>MGLKETISNCLGEEVSRKDLKKLIKKCHSMALAYLRMKAASNKLYMIRGERLEDLAWDFIAELFEKDDNDCLVKLQEYFDDISLEDLNHSELIIELRKLVFTKVEDNIFRAVGEKDPSLRKIIRNLKLAIRDCDSDHRVSYEQGFIIVDKHDRDNLPVMPSEFMQIRLSSRLEDKMQIPDILADAIDVLLKQDRYQKKISLVSLASVIRLTFVNFHETTTEKKQLNADESIITTEFQEFLDESVEMVRTSTGFSYVRKGKISEDQLDMYMNAAKDIVNDYFNSGKSESSQFEYLKNYMPELEYDDFRSNNRQVLEYLVKLIRKDLIETFKEDWS</sequence>
<comment type="caution">
    <text evidence="1">The sequence shown here is derived from an EMBL/GenBank/DDBJ whole genome shotgun (WGS) entry which is preliminary data.</text>
</comment>